<dbReference type="STRING" id="32264.T1K0Q1"/>
<dbReference type="GO" id="GO:0050804">
    <property type="term" value="P:modulation of chemical synaptic transmission"/>
    <property type="evidence" value="ECO:0007669"/>
    <property type="project" value="TreeGrafter"/>
</dbReference>
<accession>T1K0Q1</accession>
<dbReference type="PANTHER" id="PTHR46306:SF1">
    <property type="entry name" value="BTB_POZ DOMAIN-CONTAINING PROTEIN 9"/>
    <property type="match status" value="1"/>
</dbReference>
<dbReference type="InterPro" id="IPR008979">
    <property type="entry name" value="Galactose-bd-like_sf"/>
</dbReference>
<dbReference type="PROSITE" id="PS50097">
    <property type="entry name" value="BTB"/>
    <property type="match status" value="1"/>
</dbReference>
<dbReference type="Pfam" id="PF00651">
    <property type="entry name" value="BTB"/>
    <property type="match status" value="1"/>
</dbReference>
<dbReference type="HOGENOM" id="CLU_004253_0_2_1"/>
<dbReference type="GO" id="GO:0048512">
    <property type="term" value="P:circadian behavior"/>
    <property type="evidence" value="ECO:0007669"/>
    <property type="project" value="TreeGrafter"/>
</dbReference>
<dbReference type="OMA" id="LCMINHI"/>
<reference evidence="4" key="1">
    <citation type="submission" date="2011-08" db="EMBL/GenBank/DDBJ databases">
        <authorList>
            <person name="Rombauts S."/>
        </authorList>
    </citation>
    <scope>NUCLEOTIDE SEQUENCE</scope>
    <source>
        <strain evidence="4">London</strain>
    </source>
</reference>
<dbReference type="KEGG" id="tut:107359271"/>
<dbReference type="SMART" id="SM00225">
    <property type="entry name" value="BTB"/>
    <property type="match status" value="1"/>
</dbReference>
<dbReference type="GO" id="GO:0008344">
    <property type="term" value="P:adult locomotory behavior"/>
    <property type="evidence" value="ECO:0007669"/>
    <property type="project" value="TreeGrafter"/>
</dbReference>
<dbReference type="EMBL" id="CAEY01001145">
    <property type="status" value="NOT_ANNOTATED_CDS"/>
    <property type="molecule type" value="Genomic_DNA"/>
</dbReference>
<dbReference type="SUPFAM" id="SSF54695">
    <property type="entry name" value="POZ domain"/>
    <property type="match status" value="1"/>
</dbReference>
<gene>
    <name evidence="3" type="primary">107359271</name>
</gene>
<dbReference type="Pfam" id="PF07707">
    <property type="entry name" value="BACK"/>
    <property type="match status" value="1"/>
</dbReference>
<dbReference type="Proteomes" id="UP000015104">
    <property type="component" value="Unassembled WGS sequence"/>
</dbReference>
<feature type="domain" description="BTB" evidence="2">
    <location>
        <begin position="49"/>
        <end position="116"/>
    </location>
</feature>
<dbReference type="InterPro" id="IPR052407">
    <property type="entry name" value="BTB_POZ_domain_cont_9"/>
</dbReference>
<dbReference type="GO" id="GO:0005737">
    <property type="term" value="C:cytoplasm"/>
    <property type="evidence" value="ECO:0007669"/>
    <property type="project" value="TreeGrafter"/>
</dbReference>
<dbReference type="InterPro" id="IPR011705">
    <property type="entry name" value="BACK"/>
</dbReference>
<name>T1K0Q1_TETUR</name>
<dbReference type="Pfam" id="PF00754">
    <property type="entry name" value="F5_F8_type_C"/>
    <property type="match status" value="1"/>
</dbReference>
<evidence type="ECO:0000313" key="3">
    <source>
        <dbReference type="EnsemblMetazoa" id="tetur03g08600.1"/>
    </source>
</evidence>
<feature type="compositionally biased region" description="Low complexity" evidence="1">
    <location>
        <begin position="11"/>
        <end position="20"/>
    </location>
</feature>
<dbReference type="SMART" id="SM00875">
    <property type="entry name" value="BACK"/>
    <property type="match status" value="1"/>
</dbReference>
<evidence type="ECO:0000256" key="1">
    <source>
        <dbReference type="SAM" id="MobiDB-lite"/>
    </source>
</evidence>
<dbReference type="OrthoDB" id="6408997at2759"/>
<dbReference type="SUPFAM" id="SSF49785">
    <property type="entry name" value="Galactose-binding domain-like"/>
    <property type="match status" value="2"/>
</dbReference>
<feature type="region of interest" description="Disordered" evidence="1">
    <location>
        <begin position="1"/>
        <end position="20"/>
    </location>
</feature>
<protein>
    <recommendedName>
        <fullName evidence="2">BTB domain-containing protein</fullName>
    </recommendedName>
</protein>
<dbReference type="FunFam" id="2.60.120.260:FF:000051">
    <property type="entry name" value="BTB/POZ domain-containing protein 9"/>
    <property type="match status" value="1"/>
</dbReference>
<sequence length="601" mass="67919">MGDKHDLANPSTSSTSATSAATNVPVGEINHITCLADNLGHLYMNDEYSDIVLVVAGEKIPAHKVILASRSDYFRAMLFGGMKESQEKVIELKSTSLTAFKHLLKYIYSGRMSLTYFREDGLLELLGLAHKYGFIQLQDSIAKFMEAVLNVKNACLFYEASVLYGLSSLAEVCSSFIDQHALTIIQNETFLTLTPTTVKAILSRDSFCADEIIIFKAVKSWFEANPDAPINDIISCIRLPLIKLNDLLTIVRPSSLVSADAILDAIQQYQLSRNTDLRYRGLLRPEENVAKPKLKAQVLTGDNKSALLDGDISNYDTEKGFTRHLIDDADGQGIVIELGVQCIINHIKMLLWDKELRAYSYHIEVSMDRVDWVRIIDHTQYLCRSWQQVYFEPRVVKYIRIRGTQSTVNRFFLLVSFECMFTNRPFLLDSNGLVIPDHNVATIENSALVIEGVSRSRNALINGKYNEYDWETGYTCHQIGSGAIVIQLAQPYVVDSMKLLLWDIDKRTYSYYIEVSVDYLNWQMVADRRDVLCKSWQLISFSKRPVVYIRITGTYNSANEVFHCVHFECPASDFTPSPASDSLRESNLLPPPAIASSLLRL</sequence>
<dbReference type="InterPro" id="IPR011333">
    <property type="entry name" value="SKP1/BTB/POZ_sf"/>
</dbReference>
<evidence type="ECO:0000259" key="2">
    <source>
        <dbReference type="PROSITE" id="PS50097"/>
    </source>
</evidence>
<dbReference type="EnsemblMetazoa" id="tetur03g08600.1">
    <property type="protein sequence ID" value="tetur03g08600.1"/>
    <property type="gene ID" value="tetur03g08600"/>
</dbReference>
<reference evidence="3" key="2">
    <citation type="submission" date="2015-06" db="UniProtKB">
        <authorList>
            <consortium name="EnsemblMetazoa"/>
        </authorList>
    </citation>
    <scope>IDENTIFICATION</scope>
</reference>
<dbReference type="Gene3D" id="3.30.710.10">
    <property type="entry name" value="Potassium Channel Kv1.1, Chain A"/>
    <property type="match status" value="1"/>
</dbReference>
<dbReference type="InterPro" id="IPR000421">
    <property type="entry name" value="FA58C"/>
</dbReference>
<evidence type="ECO:0000313" key="4">
    <source>
        <dbReference type="Proteomes" id="UP000015104"/>
    </source>
</evidence>
<dbReference type="InterPro" id="IPR000210">
    <property type="entry name" value="BTB/POZ_dom"/>
</dbReference>
<dbReference type="Gene3D" id="1.25.40.420">
    <property type="match status" value="1"/>
</dbReference>
<dbReference type="eggNOG" id="KOG4350">
    <property type="taxonomic scope" value="Eukaryota"/>
</dbReference>
<dbReference type="AlphaFoldDB" id="T1K0Q1"/>
<dbReference type="PANTHER" id="PTHR46306">
    <property type="entry name" value="BTB/POZ DOMAIN-CONTAINING PROTEIN 9"/>
    <property type="match status" value="1"/>
</dbReference>
<keyword evidence="4" id="KW-1185">Reference proteome</keyword>
<organism evidence="3 4">
    <name type="scientific">Tetranychus urticae</name>
    <name type="common">Two-spotted spider mite</name>
    <dbReference type="NCBI Taxonomy" id="32264"/>
    <lineage>
        <taxon>Eukaryota</taxon>
        <taxon>Metazoa</taxon>
        <taxon>Ecdysozoa</taxon>
        <taxon>Arthropoda</taxon>
        <taxon>Chelicerata</taxon>
        <taxon>Arachnida</taxon>
        <taxon>Acari</taxon>
        <taxon>Acariformes</taxon>
        <taxon>Trombidiformes</taxon>
        <taxon>Prostigmata</taxon>
        <taxon>Eleutherengona</taxon>
        <taxon>Raphignathae</taxon>
        <taxon>Tetranychoidea</taxon>
        <taxon>Tetranychidae</taxon>
        <taxon>Tetranychus</taxon>
    </lineage>
</organism>
<proteinExistence type="predicted"/>
<dbReference type="Gene3D" id="2.60.120.260">
    <property type="entry name" value="Galactose-binding domain-like"/>
    <property type="match status" value="2"/>
</dbReference>